<accession>A0A2A2J8L8</accession>
<reference evidence="1 2" key="1">
    <citation type="journal article" date="2017" name="Curr. Biol.">
        <title>Genome architecture and evolution of a unichromosomal asexual nematode.</title>
        <authorList>
            <person name="Fradin H."/>
            <person name="Zegar C."/>
            <person name="Gutwein M."/>
            <person name="Lucas J."/>
            <person name="Kovtun M."/>
            <person name="Corcoran D."/>
            <person name="Baugh L.R."/>
            <person name="Kiontke K."/>
            <person name="Gunsalus K."/>
            <person name="Fitch D.H."/>
            <person name="Piano F."/>
        </authorList>
    </citation>
    <scope>NUCLEOTIDE SEQUENCE [LARGE SCALE GENOMIC DNA]</scope>
    <source>
        <strain evidence="1">PF1309</strain>
    </source>
</reference>
<evidence type="ECO:0000313" key="1">
    <source>
        <dbReference type="EMBL" id="PAV58003.1"/>
    </source>
</evidence>
<dbReference type="AlphaFoldDB" id="A0A2A2J8L8"/>
<keyword evidence="2" id="KW-1185">Reference proteome</keyword>
<dbReference type="SUPFAM" id="SSF55298">
    <property type="entry name" value="YjgF-like"/>
    <property type="match status" value="1"/>
</dbReference>
<sequence>MTAGKFVRSCNFAQIRAYRKLISTGSPFEKTAGFSRAVVHGDWCFVSGTTGYDYTTMKMPYTIEEQTHNCMKTIKKILNEAGFDLKDVVRARYCLKNQSDVKTVFPILGQYFGEIRPSATMIICELVEPEMKVEIDVTAKK</sequence>
<dbReference type="PANTHER" id="PTHR43857">
    <property type="entry name" value="BLR7761 PROTEIN"/>
    <property type="match status" value="1"/>
</dbReference>
<protein>
    <submittedName>
        <fullName evidence="1">Uncharacterized protein</fullName>
    </submittedName>
</protein>
<organism evidence="1 2">
    <name type="scientific">Diploscapter pachys</name>
    <dbReference type="NCBI Taxonomy" id="2018661"/>
    <lineage>
        <taxon>Eukaryota</taxon>
        <taxon>Metazoa</taxon>
        <taxon>Ecdysozoa</taxon>
        <taxon>Nematoda</taxon>
        <taxon>Chromadorea</taxon>
        <taxon>Rhabditida</taxon>
        <taxon>Rhabditina</taxon>
        <taxon>Rhabditomorpha</taxon>
        <taxon>Rhabditoidea</taxon>
        <taxon>Rhabditidae</taxon>
        <taxon>Diploscapter</taxon>
    </lineage>
</organism>
<dbReference type="PANTHER" id="PTHR43857:SF1">
    <property type="entry name" value="YJGH FAMILY PROTEIN"/>
    <property type="match status" value="1"/>
</dbReference>
<dbReference type="InterPro" id="IPR035959">
    <property type="entry name" value="RutC-like_sf"/>
</dbReference>
<proteinExistence type="predicted"/>
<dbReference type="CDD" id="cd06154">
    <property type="entry name" value="YjgF_YER057c_UK114_like_6"/>
    <property type="match status" value="1"/>
</dbReference>
<evidence type="ECO:0000313" key="2">
    <source>
        <dbReference type="Proteomes" id="UP000218231"/>
    </source>
</evidence>
<dbReference type="Proteomes" id="UP000218231">
    <property type="component" value="Unassembled WGS sequence"/>
</dbReference>
<comment type="caution">
    <text evidence="1">The sequence shown here is derived from an EMBL/GenBank/DDBJ whole genome shotgun (WGS) entry which is preliminary data.</text>
</comment>
<dbReference type="STRING" id="2018661.A0A2A2J8L8"/>
<name>A0A2A2J8L8_9BILA</name>
<dbReference type="Gene3D" id="3.30.1330.40">
    <property type="entry name" value="RutC-like"/>
    <property type="match status" value="1"/>
</dbReference>
<dbReference type="InterPro" id="IPR006175">
    <property type="entry name" value="YjgF/YER057c/UK114"/>
</dbReference>
<gene>
    <name evidence="1" type="ORF">WR25_13948</name>
</gene>
<dbReference type="Pfam" id="PF01042">
    <property type="entry name" value="Ribonuc_L-PSP"/>
    <property type="match status" value="1"/>
</dbReference>
<dbReference type="EMBL" id="LIAE01010607">
    <property type="protein sequence ID" value="PAV58003.1"/>
    <property type="molecule type" value="Genomic_DNA"/>
</dbReference>